<evidence type="ECO:0000313" key="6">
    <source>
        <dbReference type="Proteomes" id="UP001147830"/>
    </source>
</evidence>
<evidence type="ECO:0000256" key="1">
    <source>
        <dbReference type="ARBA" id="ARBA00022729"/>
    </source>
</evidence>
<dbReference type="Pfam" id="PF13505">
    <property type="entry name" value="OMP_b-brl"/>
    <property type="match status" value="1"/>
</dbReference>
<dbReference type="AlphaFoldDB" id="A0A9X2WDP0"/>
<proteinExistence type="predicted"/>
<sequence length="269" mass="30370">MQRHLILVLSLCLWAFPSLAQQNNPAQQENHKAQEKQPPQVSSDDINQALKVEVIDPYLELHTGPGRGYPVIYVVEKGEEIAVISRRTTWYLIADRRGKTGWVTRESLARTLLDTGTPVALPETRHGDFLRHKIRLGFTVGKQEGSDQIGLLAGYRLSRNFGVEAEYGQLFAETVDGYQQSISLIVEPTDRWSFTPFLAAGFGRQELQLKEKLPGNKPVNDDFRSLGIGVNAYIGFNFVLRGEYRHLTIFSDNDTVSNAIWRIGFSSFF</sequence>
<feature type="region of interest" description="Disordered" evidence="2">
    <location>
        <begin position="24"/>
        <end position="43"/>
    </location>
</feature>
<accession>A0A9X2WDP0</accession>
<keyword evidence="6" id="KW-1185">Reference proteome</keyword>
<gene>
    <name evidence="5" type="ORF">NYR02_01920</name>
</gene>
<dbReference type="SUPFAM" id="SSF56925">
    <property type="entry name" value="OMPA-like"/>
    <property type="match status" value="1"/>
</dbReference>
<comment type="caution">
    <text evidence="5">The sequence shown here is derived from an EMBL/GenBank/DDBJ whole genome shotgun (WGS) entry which is preliminary data.</text>
</comment>
<feature type="domain" description="SH3b" evidence="4">
    <location>
        <begin position="49"/>
        <end position="112"/>
    </location>
</feature>
<evidence type="ECO:0000256" key="2">
    <source>
        <dbReference type="SAM" id="MobiDB-lite"/>
    </source>
</evidence>
<dbReference type="Proteomes" id="UP001147830">
    <property type="component" value="Unassembled WGS sequence"/>
</dbReference>
<evidence type="ECO:0000259" key="4">
    <source>
        <dbReference type="PROSITE" id="PS51781"/>
    </source>
</evidence>
<evidence type="ECO:0000256" key="3">
    <source>
        <dbReference type="SAM" id="SignalP"/>
    </source>
</evidence>
<dbReference type="InterPro" id="IPR011250">
    <property type="entry name" value="OMP/PagP_B-barrel"/>
</dbReference>
<dbReference type="SMART" id="SM00287">
    <property type="entry name" value="SH3b"/>
    <property type="match status" value="1"/>
</dbReference>
<name>A0A9X2WDP0_9GAMM</name>
<protein>
    <submittedName>
        <fullName evidence="5">SH3 domain-containing protein</fullName>
    </submittedName>
</protein>
<feature type="signal peptide" evidence="3">
    <location>
        <begin position="1"/>
        <end position="20"/>
    </location>
</feature>
<dbReference type="Gene3D" id="2.40.160.20">
    <property type="match status" value="1"/>
</dbReference>
<dbReference type="RefSeq" id="WP_260974707.1">
    <property type="nucleotide sequence ID" value="NZ_JAOANI010000007.1"/>
</dbReference>
<dbReference type="InterPro" id="IPR027385">
    <property type="entry name" value="Beta-barrel_OMP"/>
</dbReference>
<dbReference type="Gene3D" id="2.30.30.40">
    <property type="entry name" value="SH3 Domains"/>
    <property type="match status" value="1"/>
</dbReference>
<dbReference type="Pfam" id="PF08239">
    <property type="entry name" value="SH3_3"/>
    <property type="match status" value="1"/>
</dbReference>
<reference evidence="5" key="1">
    <citation type="journal article" date="2022" name="Front. Microbiol.">
        <title>Genome-based taxonomic rearrangement of Oceanobacter-related bacteria including the description of Thalassolituus hydrocarbonoclasticus sp. nov. and Thalassolituus pacificus sp. nov. and emended description of the genus Thalassolituus.</title>
        <authorList>
            <person name="Dong C."/>
            <person name="Wei L."/>
            <person name="Wang J."/>
            <person name="Lai Q."/>
            <person name="Huang Z."/>
            <person name="Shao Z."/>
        </authorList>
    </citation>
    <scope>NUCLEOTIDE SEQUENCE</scope>
    <source>
        <strain evidence="5">59MF3M-4</strain>
    </source>
</reference>
<dbReference type="InterPro" id="IPR003646">
    <property type="entry name" value="SH3-like_bac-type"/>
</dbReference>
<keyword evidence="1 3" id="KW-0732">Signal</keyword>
<dbReference type="EMBL" id="JAOANI010000007">
    <property type="protein sequence ID" value="MCT7357777.1"/>
    <property type="molecule type" value="Genomic_DNA"/>
</dbReference>
<organism evidence="5 6">
    <name type="scientific">Thalassolituus pacificus</name>
    <dbReference type="NCBI Taxonomy" id="2975440"/>
    <lineage>
        <taxon>Bacteria</taxon>
        <taxon>Pseudomonadati</taxon>
        <taxon>Pseudomonadota</taxon>
        <taxon>Gammaproteobacteria</taxon>
        <taxon>Oceanospirillales</taxon>
        <taxon>Oceanospirillaceae</taxon>
        <taxon>Thalassolituus</taxon>
    </lineage>
</organism>
<reference evidence="5" key="2">
    <citation type="submission" date="2022-08" db="EMBL/GenBank/DDBJ databases">
        <authorList>
            <person name="Dong C."/>
        </authorList>
    </citation>
    <scope>NUCLEOTIDE SEQUENCE</scope>
    <source>
        <strain evidence="5">59MF3M-4</strain>
    </source>
</reference>
<feature type="chain" id="PRO_5040805582" evidence="3">
    <location>
        <begin position="21"/>
        <end position="269"/>
    </location>
</feature>
<evidence type="ECO:0000313" key="5">
    <source>
        <dbReference type="EMBL" id="MCT7357777.1"/>
    </source>
</evidence>
<dbReference type="PROSITE" id="PS51781">
    <property type="entry name" value="SH3B"/>
    <property type="match status" value="1"/>
</dbReference>